<evidence type="ECO:0000313" key="1">
    <source>
        <dbReference type="EMBL" id="KUM48301.1"/>
    </source>
</evidence>
<protein>
    <submittedName>
        <fullName evidence="1">Uncharacterized protein</fullName>
    </submittedName>
</protein>
<gene>
    <name evidence="1" type="ORF">ABT39_MTgene5301</name>
</gene>
<geneLocation type="mitochondrion" evidence="1"/>
<comment type="caution">
    <text evidence="1">The sequence shown here is derived from an EMBL/GenBank/DDBJ whole genome shotgun (WGS) entry which is preliminary data.</text>
</comment>
<dbReference type="EMBL" id="LKAM01000006">
    <property type="protein sequence ID" value="KUM48301.1"/>
    <property type="molecule type" value="Genomic_DNA"/>
</dbReference>
<keyword evidence="1" id="KW-0496">Mitochondrion</keyword>
<name>A0A101LZL3_PICGL</name>
<sequence>MKPLFLPLDRISSLFRNDCCFYHCLLLLCINSSAIGGALATT</sequence>
<accession>A0A101LZL3</accession>
<reference evidence="1" key="1">
    <citation type="journal article" date="2015" name="Genome Biol. Evol.">
        <title>Organellar Genomes of White Spruce (Picea glauca): Assembly and Annotation.</title>
        <authorList>
            <person name="Jackman S.D."/>
            <person name="Warren R.L."/>
            <person name="Gibb E.A."/>
            <person name="Vandervalk B.P."/>
            <person name="Mohamadi H."/>
            <person name="Chu J."/>
            <person name="Raymond A."/>
            <person name="Pleasance S."/>
            <person name="Coope R."/>
            <person name="Wildung M.R."/>
            <person name="Ritland C.E."/>
            <person name="Bousquet J."/>
            <person name="Jones S.J."/>
            <person name="Bohlmann J."/>
            <person name="Birol I."/>
        </authorList>
    </citation>
    <scope>NUCLEOTIDE SEQUENCE [LARGE SCALE GENOMIC DNA]</scope>
    <source>
        <tissue evidence="1">Flushing bud</tissue>
    </source>
</reference>
<proteinExistence type="predicted"/>
<dbReference type="AlphaFoldDB" id="A0A101LZL3"/>
<organism evidence="1">
    <name type="scientific">Picea glauca</name>
    <name type="common">White spruce</name>
    <name type="synonym">Pinus glauca</name>
    <dbReference type="NCBI Taxonomy" id="3330"/>
    <lineage>
        <taxon>Eukaryota</taxon>
        <taxon>Viridiplantae</taxon>
        <taxon>Streptophyta</taxon>
        <taxon>Embryophyta</taxon>
        <taxon>Tracheophyta</taxon>
        <taxon>Spermatophyta</taxon>
        <taxon>Pinopsida</taxon>
        <taxon>Pinidae</taxon>
        <taxon>Conifers I</taxon>
        <taxon>Pinales</taxon>
        <taxon>Pinaceae</taxon>
        <taxon>Picea</taxon>
    </lineage>
</organism>